<evidence type="ECO:0000256" key="2">
    <source>
        <dbReference type="ARBA" id="ARBA00006363"/>
    </source>
</evidence>
<gene>
    <name evidence="8" type="primary">IS</name>
    <name evidence="8" type="ORF">COMA1_10715</name>
</gene>
<dbReference type="GO" id="GO:0006313">
    <property type="term" value="P:DNA transposition"/>
    <property type="evidence" value="ECO:0007669"/>
    <property type="project" value="InterPro"/>
</dbReference>
<dbReference type="Pfam" id="PF13936">
    <property type="entry name" value="HTH_38"/>
    <property type="match status" value="1"/>
</dbReference>
<comment type="similarity">
    <text evidence="2">Belongs to the transposase IS30 family.</text>
</comment>
<dbReference type="EMBL" id="CZQA01000001">
    <property type="protein sequence ID" value="CUS32600.1"/>
    <property type="molecule type" value="Genomic_DNA"/>
</dbReference>
<dbReference type="GO" id="GO:0004803">
    <property type="term" value="F:transposase activity"/>
    <property type="evidence" value="ECO:0007669"/>
    <property type="project" value="InterPro"/>
</dbReference>
<dbReference type="GO" id="GO:0015074">
    <property type="term" value="P:DNA integration"/>
    <property type="evidence" value="ECO:0007669"/>
    <property type="project" value="InterPro"/>
</dbReference>
<dbReference type="Gene3D" id="3.30.420.10">
    <property type="entry name" value="Ribonuclease H-like superfamily/Ribonuclease H"/>
    <property type="match status" value="1"/>
</dbReference>
<dbReference type="GO" id="GO:0003677">
    <property type="term" value="F:DNA binding"/>
    <property type="evidence" value="ECO:0007669"/>
    <property type="project" value="UniProtKB-KW"/>
</dbReference>
<feature type="domain" description="Integrase catalytic" evidence="7">
    <location>
        <begin position="172"/>
        <end position="334"/>
    </location>
</feature>
<dbReference type="PROSITE" id="PS50994">
    <property type="entry name" value="INTEGRASE"/>
    <property type="match status" value="1"/>
</dbReference>
<dbReference type="InterPro" id="IPR001584">
    <property type="entry name" value="Integrase_cat-core"/>
</dbReference>
<protein>
    <submittedName>
        <fullName evidence="8">Transposase</fullName>
    </submittedName>
</protein>
<dbReference type="InterPro" id="IPR025246">
    <property type="entry name" value="IS30-like_HTH"/>
</dbReference>
<keyword evidence="4" id="KW-0238">DNA-binding</keyword>
<name>A0A0S4L7M4_9BACT</name>
<dbReference type="InterPro" id="IPR036397">
    <property type="entry name" value="RNaseH_sf"/>
</dbReference>
<evidence type="ECO:0000256" key="6">
    <source>
        <dbReference type="SAM" id="MobiDB-lite"/>
    </source>
</evidence>
<dbReference type="Pfam" id="PF00665">
    <property type="entry name" value="rve"/>
    <property type="match status" value="1"/>
</dbReference>
<sequence>MGYGVAMQTRGYQHLSAEERATVSLGLAQGHSLRTMARILGRAPSTVSREVARNTTPDGPYLACTAQHHADIRAQRPRRPRKLLDPWLWEYVQTQLTQGCSPEQIAGRLRRLYPDDMSKRLSAETIYAGLYVLPRGALRTELLAALRQARKTRRPRARGKDRRGQLPNLTPIAERPADVATRAVPGHWEGDLLKGARNGSAVGTLVERTTRLVLLARMDGTNAASAYQGFTKKLRHVPTPLRKTLTYDRGKEMAEHERLAHRLSIQVFFADPHSPWQRGTNENTNGLLRQYLPKGTDLSTYTQRELNAIAHRLNTRPRKCLNFATPLEVYAQWRHYSPVALGT</sequence>
<feature type="region of interest" description="Disordered" evidence="6">
    <location>
        <begin position="149"/>
        <end position="168"/>
    </location>
</feature>
<dbReference type="AlphaFoldDB" id="A0A0S4L7M4"/>
<dbReference type="InterPro" id="IPR051917">
    <property type="entry name" value="Transposase-Integrase"/>
</dbReference>
<comment type="function">
    <text evidence="1">Required for the transposition of the insertion element.</text>
</comment>
<dbReference type="NCBIfam" id="NF033563">
    <property type="entry name" value="transpos_IS30"/>
    <property type="match status" value="1"/>
</dbReference>
<evidence type="ECO:0000256" key="1">
    <source>
        <dbReference type="ARBA" id="ARBA00002190"/>
    </source>
</evidence>
<dbReference type="InterPro" id="IPR001598">
    <property type="entry name" value="Transposase_IS30_CS"/>
</dbReference>
<evidence type="ECO:0000259" key="7">
    <source>
        <dbReference type="PROSITE" id="PS50994"/>
    </source>
</evidence>
<dbReference type="PANTHER" id="PTHR10948:SF23">
    <property type="entry name" value="TRANSPOSASE INSI FOR INSERTION SEQUENCE ELEMENT IS30A-RELATED"/>
    <property type="match status" value="1"/>
</dbReference>
<dbReference type="InterPro" id="IPR012337">
    <property type="entry name" value="RNaseH-like_sf"/>
</dbReference>
<keyword evidence="3" id="KW-0815">Transposition</keyword>
<evidence type="ECO:0000313" key="9">
    <source>
        <dbReference type="Proteomes" id="UP000199032"/>
    </source>
</evidence>
<keyword evidence="5" id="KW-0233">DNA recombination</keyword>
<dbReference type="Proteomes" id="UP000199032">
    <property type="component" value="Unassembled WGS sequence"/>
</dbReference>
<dbReference type="PROSITE" id="PS01043">
    <property type="entry name" value="TRANSPOSASE_IS30"/>
    <property type="match status" value="1"/>
</dbReference>
<evidence type="ECO:0000313" key="8">
    <source>
        <dbReference type="EMBL" id="CUS32600.1"/>
    </source>
</evidence>
<reference evidence="8 9" key="1">
    <citation type="submission" date="2015-10" db="EMBL/GenBank/DDBJ databases">
        <authorList>
            <person name="Gilbert D.G."/>
        </authorList>
    </citation>
    <scope>NUCLEOTIDE SEQUENCE [LARGE SCALE GENOMIC DNA]</scope>
    <source>
        <strain evidence="8">COMA1</strain>
    </source>
</reference>
<evidence type="ECO:0000256" key="4">
    <source>
        <dbReference type="ARBA" id="ARBA00023125"/>
    </source>
</evidence>
<feature type="compositionally biased region" description="Basic residues" evidence="6">
    <location>
        <begin position="149"/>
        <end position="161"/>
    </location>
</feature>
<keyword evidence="9" id="KW-1185">Reference proteome</keyword>
<dbReference type="SUPFAM" id="SSF53098">
    <property type="entry name" value="Ribonuclease H-like"/>
    <property type="match status" value="1"/>
</dbReference>
<evidence type="ECO:0000256" key="5">
    <source>
        <dbReference type="ARBA" id="ARBA00023172"/>
    </source>
</evidence>
<dbReference type="GO" id="GO:0005829">
    <property type="term" value="C:cytosol"/>
    <property type="evidence" value="ECO:0007669"/>
    <property type="project" value="TreeGrafter"/>
</dbReference>
<dbReference type="InterPro" id="IPR053392">
    <property type="entry name" value="Transposase_IS30-like"/>
</dbReference>
<dbReference type="PANTHER" id="PTHR10948">
    <property type="entry name" value="TRANSPOSASE"/>
    <property type="match status" value="1"/>
</dbReference>
<evidence type="ECO:0000256" key="3">
    <source>
        <dbReference type="ARBA" id="ARBA00022578"/>
    </source>
</evidence>
<proteinExistence type="inferred from homology"/>
<accession>A0A0S4L7M4</accession>
<organism evidence="8 9">
    <name type="scientific">Candidatus Nitrospira nitrosa</name>
    <dbReference type="NCBI Taxonomy" id="1742972"/>
    <lineage>
        <taxon>Bacteria</taxon>
        <taxon>Pseudomonadati</taxon>
        <taxon>Nitrospirota</taxon>
        <taxon>Nitrospiria</taxon>
        <taxon>Nitrospirales</taxon>
        <taxon>Nitrospiraceae</taxon>
        <taxon>Nitrospira</taxon>
    </lineage>
</organism>